<feature type="region of interest" description="Disordered" evidence="1">
    <location>
        <begin position="1"/>
        <end position="42"/>
    </location>
</feature>
<organism evidence="2 3">
    <name type="scientific">Mixia osmundae (strain CBS 9802 / IAM 14324 / JCM 22182 / KY 12970)</name>
    <dbReference type="NCBI Taxonomy" id="764103"/>
    <lineage>
        <taxon>Eukaryota</taxon>
        <taxon>Fungi</taxon>
        <taxon>Dikarya</taxon>
        <taxon>Basidiomycota</taxon>
        <taxon>Pucciniomycotina</taxon>
        <taxon>Mixiomycetes</taxon>
        <taxon>Mixiales</taxon>
        <taxon>Mixiaceae</taxon>
        <taxon>Mixia</taxon>
    </lineage>
</organism>
<dbReference type="Proteomes" id="UP000009131">
    <property type="component" value="Unassembled WGS sequence"/>
</dbReference>
<proteinExistence type="predicted"/>
<protein>
    <submittedName>
        <fullName evidence="2">Uncharacterized protein</fullName>
    </submittedName>
</protein>
<feature type="compositionally biased region" description="Basic and acidic residues" evidence="1">
    <location>
        <begin position="25"/>
        <end position="42"/>
    </location>
</feature>
<accession>G7E5P9</accession>
<dbReference type="EMBL" id="BABT02000150">
    <property type="protein sequence ID" value="GAA98159.1"/>
    <property type="molecule type" value="Genomic_DNA"/>
</dbReference>
<gene>
    <name evidence="2" type="primary">Mo04842</name>
    <name evidence="2" type="ORF">E5Q_04842</name>
</gene>
<sequence>MSLSLPVDRQVRQRHGSSQSFPRAASRDSHLSSQERLRDAQQ</sequence>
<dbReference type="InParanoid" id="G7E5P9"/>
<evidence type="ECO:0000313" key="3">
    <source>
        <dbReference type="Proteomes" id="UP000009131"/>
    </source>
</evidence>
<keyword evidence="3" id="KW-1185">Reference proteome</keyword>
<dbReference type="HOGENOM" id="CLU_3260693_0_0_1"/>
<comment type="caution">
    <text evidence="2">The sequence shown here is derived from an EMBL/GenBank/DDBJ whole genome shotgun (WGS) entry which is preliminary data.</text>
</comment>
<evidence type="ECO:0000313" key="2">
    <source>
        <dbReference type="EMBL" id="GAA98159.1"/>
    </source>
</evidence>
<reference evidence="2 3" key="2">
    <citation type="journal article" date="2012" name="Open Biol.">
        <title>Characteristics of nucleosomes and linker DNA regions on the genome of the basidiomycete Mixia osmundae revealed by mono- and dinucleosome mapping.</title>
        <authorList>
            <person name="Nishida H."/>
            <person name="Kondo S."/>
            <person name="Matsumoto T."/>
            <person name="Suzuki Y."/>
            <person name="Yoshikawa H."/>
            <person name="Taylor T.D."/>
            <person name="Sugiyama J."/>
        </authorList>
    </citation>
    <scope>NUCLEOTIDE SEQUENCE [LARGE SCALE GENOMIC DNA]</scope>
    <source>
        <strain evidence="3">CBS 9802 / IAM 14324 / JCM 22182 / KY 12970</strain>
    </source>
</reference>
<name>G7E5P9_MIXOS</name>
<evidence type="ECO:0000256" key="1">
    <source>
        <dbReference type="SAM" id="MobiDB-lite"/>
    </source>
</evidence>
<dbReference type="AlphaFoldDB" id="G7E5P9"/>
<reference evidence="2 3" key="1">
    <citation type="journal article" date="2011" name="J. Gen. Appl. Microbiol.">
        <title>Draft genome sequencing of the enigmatic basidiomycete Mixia osmundae.</title>
        <authorList>
            <person name="Nishida H."/>
            <person name="Nagatsuka Y."/>
            <person name="Sugiyama J."/>
        </authorList>
    </citation>
    <scope>NUCLEOTIDE SEQUENCE [LARGE SCALE GENOMIC DNA]</scope>
    <source>
        <strain evidence="3">CBS 9802 / IAM 14324 / JCM 22182 / KY 12970</strain>
    </source>
</reference>